<feature type="compositionally biased region" description="Basic residues" evidence="1">
    <location>
        <begin position="1"/>
        <end position="11"/>
    </location>
</feature>
<sequence>MLSGGRRGRSPRPRDTRPPYIGGPSHAGRRRGRSNRPAAASAC</sequence>
<comment type="caution">
    <text evidence="2">The sequence shown here is derived from an EMBL/GenBank/DDBJ whole genome shotgun (WGS) entry which is preliminary data.</text>
</comment>
<gene>
    <name evidence="2" type="ORF">BURMUCGD2_0095</name>
</gene>
<dbReference type="EMBL" id="ACFC01000025">
    <property type="protein sequence ID" value="EEE03501.1"/>
    <property type="molecule type" value="Genomic_DNA"/>
</dbReference>
<accession>B9C0A9</accession>
<proteinExistence type="predicted"/>
<dbReference type="Proteomes" id="UP000004535">
    <property type="component" value="Unassembled WGS sequence"/>
</dbReference>
<organism evidence="2 3">
    <name type="scientific">Burkholderia multivorans CGD2</name>
    <dbReference type="NCBI Taxonomy" id="513052"/>
    <lineage>
        <taxon>Bacteria</taxon>
        <taxon>Pseudomonadati</taxon>
        <taxon>Pseudomonadota</taxon>
        <taxon>Betaproteobacteria</taxon>
        <taxon>Burkholderiales</taxon>
        <taxon>Burkholderiaceae</taxon>
        <taxon>Burkholderia</taxon>
        <taxon>Burkholderia cepacia complex</taxon>
    </lineage>
</organism>
<reference evidence="2 3" key="1">
    <citation type="journal article" date="2012" name="J. Bacteriol.">
        <title>Draft Genome Sequence Determination for Cystic Fibrosis and Chronic Granulomatous Disease Burkholderia multivorans Isolates.</title>
        <authorList>
            <person name="Varga J.J."/>
            <person name="Losada L."/>
            <person name="Zelazny A.M."/>
            <person name="Brinkac L."/>
            <person name="Harkins D."/>
            <person name="Radune D."/>
            <person name="Hostetler J."/>
            <person name="Sampaio E.P."/>
            <person name="Ronning C.M."/>
            <person name="Nierman W.C."/>
            <person name="Greenberg D.E."/>
            <person name="Holland S.M."/>
            <person name="Goldberg J.B."/>
        </authorList>
    </citation>
    <scope>NUCLEOTIDE SEQUENCE [LARGE SCALE GENOMIC DNA]</scope>
    <source>
        <strain evidence="2 3">CGD2</strain>
    </source>
</reference>
<name>B9C0A9_9BURK</name>
<evidence type="ECO:0000256" key="1">
    <source>
        <dbReference type="SAM" id="MobiDB-lite"/>
    </source>
</evidence>
<evidence type="ECO:0000313" key="3">
    <source>
        <dbReference type="Proteomes" id="UP000004535"/>
    </source>
</evidence>
<evidence type="ECO:0000313" key="2">
    <source>
        <dbReference type="EMBL" id="EEE03501.1"/>
    </source>
</evidence>
<protein>
    <submittedName>
        <fullName evidence="2">Uncharacterized protein</fullName>
    </submittedName>
</protein>
<feature type="region of interest" description="Disordered" evidence="1">
    <location>
        <begin position="1"/>
        <end position="43"/>
    </location>
</feature>
<dbReference type="AlphaFoldDB" id="B9C0A9"/>